<keyword evidence="2" id="KW-0812">Transmembrane</keyword>
<protein>
    <submittedName>
        <fullName evidence="3">Uncharacterized protein</fullName>
    </submittedName>
</protein>
<feature type="transmembrane region" description="Helical" evidence="2">
    <location>
        <begin position="49"/>
        <end position="68"/>
    </location>
</feature>
<comment type="caution">
    <text evidence="3">The sequence shown here is derived from an EMBL/GenBank/DDBJ whole genome shotgun (WGS) entry which is preliminary data.</text>
</comment>
<dbReference type="RefSeq" id="WP_146566514.1">
    <property type="nucleotide sequence ID" value="NZ_SIHJ01000002.1"/>
</dbReference>
<keyword evidence="2" id="KW-1133">Transmembrane helix</keyword>
<evidence type="ECO:0000313" key="4">
    <source>
        <dbReference type="Proteomes" id="UP000316714"/>
    </source>
</evidence>
<reference evidence="3 4" key="1">
    <citation type="submission" date="2019-02" db="EMBL/GenBank/DDBJ databases">
        <title>Deep-cultivation of Planctomycetes and their phenomic and genomic characterization uncovers novel biology.</title>
        <authorList>
            <person name="Wiegand S."/>
            <person name="Jogler M."/>
            <person name="Boedeker C."/>
            <person name="Pinto D."/>
            <person name="Vollmers J."/>
            <person name="Rivas-Marin E."/>
            <person name="Kohn T."/>
            <person name="Peeters S.H."/>
            <person name="Heuer A."/>
            <person name="Rast P."/>
            <person name="Oberbeckmann S."/>
            <person name="Bunk B."/>
            <person name="Jeske O."/>
            <person name="Meyerdierks A."/>
            <person name="Storesund J.E."/>
            <person name="Kallscheuer N."/>
            <person name="Luecker S."/>
            <person name="Lage O.M."/>
            <person name="Pohl T."/>
            <person name="Merkel B.J."/>
            <person name="Hornburger P."/>
            <person name="Mueller R.-W."/>
            <person name="Bruemmer F."/>
            <person name="Labrenz M."/>
            <person name="Spormann A.M."/>
            <person name="Op Den Camp H."/>
            <person name="Overmann J."/>
            <person name="Amann R."/>
            <person name="Jetten M.S.M."/>
            <person name="Mascher T."/>
            <person name="Medema M.H."/>
            <person name="Devos D.P."/>
            <person name="Kaster A.-K."/>
            <person name="Ovreas L."/>
            <person name="Rohde M."/>
            <person name="Galperin M.Y."/>
            <person name="Jogler C."/>
        </authorList>
    </citation>
    <scope>NUCLEOTIDE SEQUENCE [LARGE SCALE GENOMIC DNA]</scope>
    <source>
        <strain evidence="3 4">KOR34</strain>
    </source>
</reference>
<proteinExistence type="predicted"/>
<feature type="region of interest" description="Disordered" evidence="1">
    <location>
        <begin position="1"/>
        <end position="23"/>
    </location>
</feature>
<dbReference type="EMBL" id="SIHJ01000002">
    <property type="protein sequence ID" value="TWT33685.1"/>
    <property type="molecule type" value="Genomic_DNA"/>
</dbReference>
<name>A0A5C5V7F8_9BACT</name>
<sequence>MSGLNPYRSPSTGPNRPEGSGRRPSMGALAAILIASFVVAMLVTPADPFSMYLALALIAPLSLGAYFAGLR</sequence>
<organism evidence="3 4">
    <name type="scientific">Posidoniimonas corsicana</name>
    <dbReference type="NCBI Taxonomy" id="1938618"/>
    <lineage>
        <taxon>Bacteria</taxon>
        <taxon>Pseudomonadati</taxon>
        <taxon>Planctomycetota</taxon>
        <taxon>Planctomycetia</taxon>
        <taxon>Pirellulales</taxon>
        <taxon>Lacipirellulaceae</taxon>
        <taxon>Posidoniimonas</taxon>
    </lineage>
</organism>
<evidence type="ECO:0000256" key="1">
    <source>
        <dbReference type="SAM" id="MobiDB-lite"/>
    </source>
</evidence>
<keyword evidence="2" id="KW-0472">Membrane</keyword>
<keyword evidence="4" id="KW-1185">Reference proteome</keyword>
<evidence type="ECO:0000313" key="3">
    <source>
        <dbReference type="EMBL" id="TWT33685.1"/>
    </source>
</evidence>
<dbReference type="Proteomes" id="UP000316714">
    <property type="component" value="Unassembled WGS sequence"/>
</dbReference>
<gene>
    <name evidence="3" type="ORF">KOR34_35180</name>
</gene>
<accession>A0A5C5V7F8</accession>
<evidence type="ECO:0000256" key="2">
    <source>
        <dbReference type="SAM" id="Phobius"/>
    </source>
</evidence>
<feature type="transmembrane region" description="Helical" evidence="2">
    <location>
        <begin position="26"/>
        <end position="43"/>
    </location>
</feature>
<dbReference type="AlphaFoldDB" id="A0A5C5V7F8"/>